<organism evidence="2 3">
    <name type="scientific">Armillaria tabescens</name>
    <name type="common">Ringless honey mushroom</name>
    <name type="synonym">Agaricus tabescens</name>
    <dbReference type="NCBI Taxonomy" id="1929756"/>
    <lineage>
        <taxon>Eukaryota</taxon>
        <taxon>Fungi</taxon>
        <taxon>Dikarya</taxon>
        <taxon>Basidiomycota</taxon>
        <taxon>Agaricomycotina</taxon>
        <taxon>Agaricomycetes</taxon>
        <taxon>Agaricomycetidae</taxon>
        <taxon>Agaricales</taxon>
        <taxon>Marasmiineae</taxon>
        <taxon>Physalacriaceae</taxon>
        <taxon>Desarmillaria</taxon>
    </lineage>
</organism>
<dbReference type="RefSeq" id="XP_060329821.1">
    <property type="nucleotide sequence ID" value="XM_060473398.1"/>
</dbReference>
<dbReference type="Proteomes" id="UP001175211">
    <property type="component" value="Unassembled WGS sequence"/>
</dbReference>
<sequence>MRGIECAYLRRRWRLTVHSPSSQFQNQFCIVDSTVTHYLRFGAENLKSRLSATFLLQLQVKHSSTHRSLRTSPCTETPKLRITRIVRLSAGQFISSMMSSISRHDWLLTYAHPPDVVPLLFTNDPPSLLQSTQLNASIERFSSVLPELQGEINMLRRAVASLERQMSRLLSLKRKCETVLSPFRRLPPEILMEILRCTWTIRKDYCNTRHNIHEFGFNVFVIERGPWRLGHVCSSWRYAIENLCPDLWSTMTIEMPLGKMAYRVPVMKRNMVPLLERVLKRTRGHPLDFFFNTSRLRTPEADRVMDQCFDLMLVHSRRWRRAVLVVTPPLLSRISLIHGKVDRLEEVYFRCIGDPNHFLGHDVTPKYLHVISSSPNLLSFSWHHYSRIRKSSPPYYPLVTHLKLQKLSACSGKLLRSLKLPALTEMDLRSCDEIRFEDVHVKCPPDALSELKDLLIRSQCSLTVLSLVDARINKHLFAIIALCPHLSNLSIVFNEWKGEADPFMASLVRRMSETQVHLLVPYLKRLQIELNPAKYEHISFIDRHFVEMINSRVGNQSGHSSSLERFTLGICGRGWDWDLDEAGLKELSALDGNHGFRMTMELTDVNDLGDIESSESD</sequence>
<evidence type="ECO:0000313" key="3">
    <source>
        <dbReference type="Proteomes" id="UP001175211"/>
    </source>
</evidence>
<dbReference type="Gene3D" id="3.80.10.10">
    <property type="entry name" value="Ribonuclease Inhibitor"/>
    <property type="match status" value="1"/>
</dbReference>
<evidence type="ECO:0008006" key="4">
    <source>
        <dbReference type="Google" id="ProtNLM"/>
    </source>
</evidence>
<dbReference type="InterPro" id="IPR032675">
    <property type="entry name" value="LRR_dom_sf"/>
</dbReference>
<dbReference type="AlphaFoldDB" id="A0AA39KCX5"/>
<dbReference type="SUPFAM" id="SSF52047">
    <property type="entry name" value="RNI-like"/>
    <property type="match status" value="1"/>
</dbReference>
<gene>
    <name evidence="2" type="ORF">EV420DRAFT_1548689</name>
</gene>
<proteinExistence type="predicted"/>
<dbReference type="EMBL" id="JAUEPS010000021">
    <property type="protein sequence ID" value="KAK0457509.1"/>
    <property type="molecule type" value="Genomic_DNA"/>
</dbReference>
<keyword evidence="3" id="KW-1185">Reference proteome</keyword>
<feature type="coiled-coil region" evidence="1">
    <location>
        <begin position="145"/>
        <end position="172"/>
    </location>
</feature>
<name>A0AA39KCX5_ARMTA</name>
<keyword evidence="1" id="KW-0175">Coiled coil</keyword>
<accession>A0AA39KCX5</accession>
<comment type="caution">
    <text evidence="2">The sequence shown here is derived from an EMBL/GenBank/DDBJ whole genome shotgun (WGS) entry which is preliminary data.</text>
</comment>
<evidence type="ECO:0000256" key="1">
    <source>
        <dbReference type="SAM" id="Coils"/>
    </source>
</evidence>
<reference evidence="2" key="1">
    <citation type="submission" date="2023-06" db="EMBL/GenBank/DDBJ databases">
        <authorList>
            <consortium name="Lawrence Berkeley National Laboratory"/>
            <person name="Ahrendt S."/>
            <person name="Sahu N."/>
            <person name="Indic B."/>
            <person name="Wong-Bajracharya J."/>
            <person name="Merenyi Z."/>
            <person name="Ke H.-M."/>
            <person name="Monk M."/>
            <person name="Kocsube S."/>
            <person name="Drula E."/>
            <person name="Lipzen A."/>
            <person name="Balint B."/>
            <person name="Henrissat B."/>
            <person name="Andreopoulos B."/>
            <person name="Martin F.M."/>
            <person name="Harder C.B."/>
            <person name="Rigling D."/>
            <person name="Ford K.L."/>
            <person name="Foster G.D."/>
            <person name="Pangilinan J."/>
            <person name="Papanicolaou A."/>
            <person name="Barry K."/>
            <person name="LaButti K."/>
            <person name="Viragh M."/>
            <person name="Koriabine M."/>
            <person name="Yan M."/>
            <person name="Riley R."/>
            <person name="Champramary S."/>
            <person name="Plett K.L."/>
            <person name="Tsai I.J."/>
            <person name="Slot J."/>
            <person name="Sipos G."/>
            <person name="Plett J."/>
            <person name="Nagy L.G."/>
            <person name="Grigoriev I.V."/>
        </authorList>
    </citation>
    <scope>NUCLEOTIDE SEQUENCE</scope>
    <source>
        <strain evidence="2">CCBAS 213</strain>
    </source>
</reference>
<protein>
    <recommendedName>
        <fullName evidence="4">F-box domain-containing protein</fullName>
    </recommendedName>
</protein>
<evidence type="ECO:0000313" key="2">
    <source>
        <dbReference type="EMBL" id="KAK0457509.1"/>
    </source>
</evidence>
<dbReference type="GeneID" id="85356946"/>